<sequence length="147" mass="14742">MPDYTELRLADGTAVRFELGPGGAVAVPTQAGPGDLPDGRGDLPEGMGDAVPVGRGSAAARAFAVESLRTALRPLGPLLQEVHDAIAASDRPPREVNVTFGVEVGQDLKLGIVGAAGKAHMTVSATWGPEAAPGPAGEGAEQDTPAS</sequence>
<protein>
    <recommendedName>
        <fullName evidence="2">Trypsin-co-occurring domain-containing protein</fullName>
    </recommendedName>
</protein>
<dbReference type="NCBIfam" id="NF041216">
    <property type="entry name" value="CU044_2847_fam"/>
    <property type="match status" value="1"/>
</dbReference>
<feature type="compositionally biased region" description="Low complexity" evidence="1">
    <location>
        <begin position="128"/>
        <end position="139"/>
    </location>
</feature>
<feature type="region of interest" description="Disordered" evidence="1">
    <location>
        <begin position="26"/>
        <end position="47"/>
    </location>
</feature>
<comment type="caution">
    <text evidence="3">The sequence shown here is derived from an EMBL/GenBank/DDBJ whole genome shotgun (WGS) entry which is preliminary data.</text>
</comment>
<accession>A0A9W4H387</accession>
<evidence type="ECO:0000256" key="1">
    <source>
        <dbReference type="SAM" id="MobiDB-lite"/>
    </source>
</evidence>
<feature type="region of interest" description="Disordered" evidence="1">
    <location>
        <begin position="127"/>
        <end position="147"/>
    </location>
</feature>
<dbReference type="RefSeq" id="WP_205046133.1">
    <property type="nucleotide sequence ID" value="NZ_CAJVAX010000018.1"/>
</dbReference>
<dbReference type="Proteomes" id="UP001153328">
    <property type="component" value="Unassembled WGS sequence"/>
</dbReference>
<dbReference type="InterPro" id="IPR045794">
    <property type="entry name" value="Trypco1"/>
</dbReference>
<name>A0A9W4H387_9ACTN</name>
<keyword evidence="4" id="KW-1185">Reference proteome</keyword>
<dbReference type="Pfam" id="PF19493">
    <property type="entry name" value="Trypco1"/>
    <property type="match status" value="1"/>
</dbReference>
<feature type="domain" description="Trypsin-co-occurring" evidence="2">
    <location>
        <begin position="8"/>
        <end position="128"/>
    </location>
</feature>
<proteinExistence type="predicted"/>
<gene>
    <name evidence="3" type="ORF">SBRY_40762</name>
</gene>
<evidence type="ECO:0000259" key="2">
    <source>
        <dbReference type="Pfam" id="PF19493"/>
    </source>
</evidence>
<evidence type="ECO:0000313" key="4">
    <source>
        <dbReference type="Proteomes" id="UP001153328"/>
    </source>
</evidence>
<dbReference type="AlphaFoldDB" id="A0A9W4H387"/>
<dbReference type="EMBL" id="CAJVAX010000018">
    <property type="protein sequence ID" value="CAG7647799.1"/>
    <property type="molecule type" value="Genomic_DNA"/>
</dbReference>
<reference evidence="3" key="1">
    <citation type="submission" date="2021-06" db="EMBL/GenBank/DDBJ databases">
        <authorList>
            <person name="Arsene-Ploetze F."/>
        </authorList>
    </citation>
    <scope>NUCLEOTIDE SEQUENCE</scope>
    <source>
        <strain evidence="3">SBRY1</strain>
    </source>
</reference>
<evidence type="ECO:0000313" key="3">
    <source>
        <dbReference type="EMBL" id="CAG7647799.1"/>
    </source>
</evidence>
<organism evidence="3 4">
    <name type="scientific">Actinacidiphila bryophytorum</name>
    <dbReference type="NCBI Taxonomy" id="1436133"/>
    <lineage>
        <taxon>Bacteria</taxon>
        <taxon>Bacillati</taxon>
        <taxon>Actinomycetota</taxon>
        <taxon>Actinomycetes</taxon>
        <taxon>Kitasatosporales</taxon>
        <taxon>Streptomycetaceae</taxon>
        <taxon>Actinacidiphila</taxon>
    </lineage>
</organism>